<dbReference type="PANTHER" id="PTHR32305:SF15">
    <property type="entry name" value="PROTEIN RHSA-RELATED"/>
    <property type="match status" value="1"/>
</dbReference>
<dbReference type="InterPro" id="IPR022385">
    <property type="entry name" value="Rhs_assc_core"/>
</dbReference>
<dbReference type="Proteomes" id="UP000239002">
    <property type="component" value="Unassembled WGS sequence"/>
</dbReference>
<keyword evidence="3" id="KW-1185">Reference proteome</keyword>
<comment type="caution">
    <text evidence="2">The sequence shown here is derived from an EMBL/GenBank/DDBJ whole genome shotgun (WGS) entry which is preliminary data.</text>
</comment>
<dbReference type="NCBIfam" id="TIGR03696">
    <property type="entry name" value="Rhs_assc_core"/>
    <property type="match status" value="1"/>
</dbReference>
<evidence type="ECO:0000313" key="3">
    <source>
        <dbReference type="Proteomes" id="UP000239002"/>
    </source>
</evidence>
<dbReference type="InterPro" id="IPR050708">
    <property type="entry name" value="T6SS_VgrG/RHS"/>
</dbReference>
<gene>
    <name evidence="2" type="ORF">LY01_03017</name>
</gene>
<dbReference type="PANTHER" id="PTHR32305">
    <property type="match status" value="1"/>
</dbReference>
<protein>
    <submittedName>
        <fullName evidence="2">RHS repeat-associated protein</fullName>
    </submittedName>
</protein>
<sequence>MTSFPYGMLLNNRHGSVDSDAYRYGFNGKEEDDEVKGEGSSYDFGARMYDNRLVRFMSLDPAAKDYPGLSDYHFVRNNPILRIDPTGKWDITVHVFNDRSKYGFGVAIVKNDAGKVIARYTVRVEGTNHSANSYNKRDRSRTNADTPLGVYDIPTTGTWIAGSTTGKKRKAYGPNHRLALNGTSGEIETSGRSNIRFHGGRQETESANVTTTTKPDGTVVTNTTYTYSAQANPSLKCTYGCFRMYDADVLELKTLTDALPVEDAAGNVTVVADLKEYNGNYYLKEDYDKIIKYDNSINDLSNNNDNYDKGSPVLIIKLTEQYNAAVDKKLPVPND</sequence>
<dbReference type="OrthoDB" id="2972467at2"/>
<evidence type="ECO:0000313" key="2">
    <source>
        <dbReference type="EMBL" id="PPK92244.1"/>
    </source>
</evidence>
<proteinExistence type="predicted"/>
<accession>A0A2S6IDE4</accession>
<evidence type="ECO:0000256" key="1">
    <source>
        <dbReference type="SAM" id="MobiDB-lite"/>
    </source>
</evidence>
<reference evidence="2 3" key="1">
    <citation type="submission" date="2018-02" db="EMBL/GenBank/DDBJ databases">
        <title>Genomic Encyclopedia of Archaeal and Bacterial Type Strains, Phase II (KMG-II): from individual species to whole genera.</title>
        <authorList>
            <person name="Goeker M."/>
        </authorList>
    </citation>
    <scope>NUCLEOTIDE SEQUENCE [LARGE SCALE GENOMIC DNA]</scope>
    <source>
        <strain evidence="2 3">DSM 16809</strain>
    </source>
</reference>
<name>A0A2S6IDE4_9FLAO</name>
<feature type="region of interest" description="Disordered" evidence="1">
    <location>
        <begin position="171"/>
        <end position="193"/>
    </location>
</feature>
<organism evidence="2 3">
    <name type="scientific">Nonlabens xylanidelens</name>
    <dbReference type="NCBI Taxonomy" id="191564"/>
    <lineage>
        <taxon>Bacteria</taxon>
        <taxon>Pseudomonadati</taxon>
        <taxon>Bacteroidota</taxon>
        <taxon>Flavobacteriia</taxon>
        <taxon>Flavobacteriales</taxon>
        <taxon>Flavobacteriaceae</taxon>
        <taxon>Nonlabens</taxon>
    </lineage>
</organism>
<dbReference type="AlphaFoldDB" id="A0A2S6IDE4"/>
<dbReference type="EMBL" id="PTJE01000014">
    <property type="protein sequence ID" value="PPK92244.1"/>
    <property type="molecule type" value="Genomic_DNA"/>
</dbReference>
<feature type="compositionally biased region" description="Polar residues" evidence="1">
    <location>
        <begin position="181"/>
        <end position="193"/>
    </location>
</feature>
<dbReference type="Gene3D" id="2.180.10.10">
    <property type="entry name" value="RHS repeat-associated core"/>
    <property type="match status" value="1"/>
</dbReference>